<feature type="domain" description="RNase H type-1" evidence="1">
    <location>
        <begin position="38"/>
        <end position="172"/>
    </location>
</feature>
<evidence type="ECO:0000313" key="3">
    <source>
        <dbReference type="Proteomes" id="UP001201812"/>
    </source>
</evidence>
<dbReference type="InterPro" id="IPR002156">
    <property type="entry name" value="RNaseH_domain"/>
</dbReference>
<comment type="caution">
    <text evidence="2">The sequence shown here is derived from an EMBL/GenBank/DDBJ whole genome shotgun (WGS) entry which is preliminary data.</text>
</comment>
<dbReference type="InterPro" id="IPR012337">
    <property type="entry name" value="RNaseH-like_sf"/>
</dbReference>
<reference evidence="2" key="1">
    <citation type="submission" date="2022-01" db="EMBL/GenBank/DDBJ databases">
        <title>Genome Sequence Resource for Two Populations of Ditylenchus destructor, the Migratory Endoparasitic Phytonematode.</title>
        <authorList>
            <person name="Zhang H."/>
            <person name="Lin R."/>
            <person name="Xie B."/>
        </authorList>
    </citation>
    <scope>NUCLEOTIDE SEQUENCE</scope>
    <source>
        <strain evidence="2">BazhouSP</strain>
    </source>
</reference>
<dbReference type="Proteomes" id="UP001201812">
    <property type="component" value="Unassembled WGS sequence"/>
</dbReference>
<dbReference type="SUPFAM" id="SSF53098">
    <property type="entry name" value="Ribonuclease H-like"/>
    <property type="match status" value="1"/>
</dbReference>
<protein>
    <submittedName>
        <fullName evidence="2">RNase H domain-containing protein</fullName>
    </submittedName>
</protein>
<dbReference type="InterPro" id="IPR036397">
    <property type="entry name" value="RNaseH_sf"/>
</dbReference>
<dbReference type="PROSITE" id="PS50879">
    <property type="entry name" value="RNASE_H_1"/>
    <property type="match status" value="1"/>
</dbReference>
<gene>
    <name evidence="2" type="ORF">DdX_17092</name>
</gene>
<keyword evidence="3" id="KW-1185">Reference proteome</keyword>
<dbReference type="GO" id="GO:0003676">
    <property type="term" value="F:nucleic acid binding"/>
    <property type="evidence" value="ECO:0007669"/>
    <property type="project" value="InterPro"/>
</dbReference>
<proteinExistence type="predicted"/>
<name>A0AAD4MMS9_9BILA</name>
<dbReference type="Pfam" id="PF00075">
    <property type="entry name" value="RNase_H"/>
    <property type="match status" value="1"/>
</dbReference>
<evidence type="ECO:0000313" key="2">
    <source>
        <dbReference type="EMBL" id="KAI1699803.1"/>
    </source>
</evidence>
<organism evidence="2 3">
    <name type="scientific">Ditylenchus destructor</name>
    <dbReference type="NCBI Taxonomy" id="166010"/>
    <lineage>
        <taxon>Eukaryota</taxon>
        <taxon>Metazoa</taxon>
        <taxon>Ecdysozoa</taxon>
        <taxon>Nematoda</taxon>
        <taxon>Chromadorea</taxon>
        <taxon>Rhabditida</taxon>
        <taxon>Tylenchina</taxon>
        <taxon>Tylenchomorpha</taxon>
        <taxon>Sphaerularioidea</taxon>
        <taxon>Anguinidae</taxon>
        <taxon>Anguininae</taxon>
        <taxon>Ditylenchus</taxon>
    </lineage>
</organism>
<dbReference type="AlphaFoldDB" id="A0AAD4MMS9"/>
<dbReference type="EMBL" id="JAKKPZ010000166">
    <property type="protein sequence ID" value="KAI1699803.1"/>
    <property type="molecule type" value="Genomic_DNA"/>
</dbReference>
<sequence length="209" mass="23904">MFLLGNSSFCLAPQELSIDVSHAPEPRVTQKIDINGRTNGEQRVYTDSSQRGDQVSAAIFVERGHQLNLSLILENTDSSTLGEIRAARVALERIRCWPSYRYQHIVLRTDHLNIVQLLKRGPPFKCYYKKDMEHLYNAAESFPKGVTFERVYGHNGNVGNEEADSMARSVLKLPFRSRSRPPGMYPEISKRVRINPAKDWAERFYSTDS</sequence>
<accession>A0AAD4MMS9</accession>
<dbReference type="Gene3D" id="3.30.420.10">
    <property type="entry name" value="Ribonuclease H-like superfamily/Ribonuclease H"/>
    <property type="match status" value="1"/>
</dbReference>
<evidence type="ECO:0000259" key="1">
    <source>
        <dbReference type="PROSITE" id="PS50879"/>
    </source>
</evidence>
<dbReference type="GO" id="GO:0004523">
    <property type="term" value="F:RNA-DNA hybrid ribonuclease activity"/>
    <property type="evidence" value="ECO:0007669"/>
    <property type="project" value="InterPro"/>
</dbReference>